<feature type="compositionally biased region" description="Low complexity" evidence="1">
    <location>
        <begin position="367"/>
        <end position="382"/>
    </location>
</feature>
<sequence>MPMWCPPTPPSSDGDVYCEAWARPLYRRGAAADALLPPVRWRDARAPRSPRRARPAPRAAHAPPSLFERAGPRPRPRPRAPPPPARDPPAPPPDWAPCEDAALRHALRLQRLPPEPPAAHAPNWDWLADLVNETARAYRSPRACRDRHDALADPERAPTPRRAPKRRLDDAAHHNPKHAALLADHGVDYDAPPTPMEVATRRAERIAKEKLKAGAGAGAGASVGAGTGAAPAQAGPAPRVVVAAAAGKAEVARRRAAGEGARAAAPQAAQLLYRHQSLTTRHHLKILHHAPSPQPQAIGGAASVSVSAGASVEGSAVMAGGAALRTLQLQQLRRAAGRAPPPHVVLAHLAPSAHHAAPTPPAPPAVAAPQQHHTTPQPDTQQ</sequence>
<feature type="compositionally biased region" description="Basic and acidic residues" evidence="1">
    <location>
        <begin position="147"/>
        <end position="158"/>
    </location>
</feature>
<protein>
    <recommendedName>
        <fullName evidence="4">Myb-like domain-containing protein</fullName>
    </recommendedName>
</protein>
<dbReference type="GO" id="GO:0000812">
    <property type="term" value="C:Swr1 complex"/>
    <property type="evidence" value="ECO:0007669"/>
    <property type="project" value="TreeGrafter"/>
</dbReference>
<feature type="compositionally biased region" description="Pro residues" evidence="1">
    <location>
        <begin position="79"/>
        <end position="95"/>
    </location>
</feature>
<keyword evidence="3" id="KW-1185">Reference proteome</keyword>
<feature type="region of interest" description="Disordered" evidence="1">
    <location>
        <begin position="147"/>
        <end position="172"/>
    </location>
</feature>
<accession>A0A8J9UEK6</accession>
<evidence type="ECO:0000313" key="3">
    <source>
        <dbReference type="Proteomes" id="UP000838878"/>
    </source>
</evidence>
<reference evidence="2" key="1">
    <citation type="submission" date="2021-12" db="EMBL/GenBank/DDBJ databases">
        <authorList>
            <person name="Martin H S."/>
        </authorList>
    </citation>
    <scope>NUCLEOTIDE SEQUENCE</scope>
</reference>
<feature type="compositionally biased region" description="Low complexity" evidence="1">
    <location>
        <begin position="348"/>
        <end position="357"/>
    </location>
</feature>
<gene>
    <name evidence="2" type="ORF">BINO364_LOCUS5097</name>
</gene>
<dbReference type="PANTHER" id="PTHR46459:SF1">
    <property type="entry name" value="E1A-BINDING PROTEIN P400"/>
    <property type="match status" value="1"/>
</dbReference>
<evidence type="ECO:0000313" key="2">
    <source>
        <dbReference type="EMBL" id="CAH0718657.1"/>
    </source>
</evidence>
<dbReference type="OrthoDB" id="372624at2759"/>
<feature type="non-terminal residue" evidence="2">
    <location>
        <position position="382"/>
    </location>
</feature>
<dbReference type="GO" id="GO:0035267">
    <property type="term" value="C:NuA4 histone acetyltransferase complex"/>
    <property type="evidence" value="ECO:0007669"/>
    <property type="project" value="TreeGrafter"/>
</dbReference>
<feature type="region of interest" description="Disordered" evidence="1">
    <location>
        <begin position="348"/>
        <end position="382"/>
    </location>
</feature>
<evidence type="ECO:0000256" key="1">
    <source>
        <dbReference type="SAM" id="MobiDB-lite"/>
    </source>
</evidence>
<dbReference type="EMBL" id="OV170233">
    <property type="protein sequence ID" value="CAH0718657.1"/>
    <property type="molecule type" value="Genomic_DNA"/>
</dbReference>
<dbReference type="AlphaFoldDB" id="A0A8J9UEK6"/>
<evidence type="ECO:0008006" key="4">
    <source>
        <dbReference type="Google" id="ProtNLM"/>
    </source>
</evidence>
<dbReference type="PANTHER" id="PTHR46459">
    <property type="entry name" value="E1A-BINDING PROTEIN P400-RELATED"/>
    <property type="match status" value="1"/>
</dbReference>
<feature type="region of interest" description="Disordered" evidence="1">
    <location>
        <begin position="36"/>
        <end position="101"/>
    </location>
</feature>
<proteinExistence type="predicted"/>
<dbReference type="GO" id="GO:0003682">
    <property type="term" value="F:chromatin binding"/>
    <property type="evidence" value="ECO:0007669"/>
    <property type="project" value="TreeGrafter"/>
</dbReference>
<dbReference type="GO" id="GO:0006281">
    <property type="term" value="P:DNA repair"/>
    <property type="evidence" value="ECO:0007669"/>
    <property type="project" value="TreeGrafter"/>
</dbReference>
<name>A0A8J9UEK6_9NEOP</name>
<dbReference type="Proteomes" id="UP000838878">
    <property type="component" value="Chromosome 13"/>
</dbReference>
<organism evidence="2 3">
    <name type="scientific">Brenthis ino</name>
    <name type="common">lesser marbled fritillary</name>
    <dbReference type="NCBI Taxonomy" id="405034"/>
    <lineage>
        <taxon>Eukaryota</taxon>
        <taxon>Metazoa</taxon>
        <taxon>Ecdysozoa</taxon>
        <taxon>Arthropoda</taxon>
        <taxon>Hexapoda</taxon>
        <taxon>Insecta</taxon>
        <taxon>Pterygota</taxon>
        <taxon>Neoptera</taxon>
        <taxon>Endopterygota</taxon>
        <taxon>Lepidoptera</taxon>
        <taxon>Glossata</taxon>
        <taxon>Ditrysia</taxon>
        <taxon>Papilionoidea</taxon>
        <taxon>Nymphalidae</taxon>
        <taxon>Heliconiinae</taxon>
        <taxon>Argynnini</taxon>
        <taxon>Brenthis</taxon>
    </lineage>
</organism>